<dbReference type="Gene3D" id="3.40.50.2020">
    <property type="match status" value="1"/>
</dbReference>
<dbReference type="RefSeq" id="WP_190473760.1">
    <property type="nucleotide sequence ID" value="NZ_JACJPW010000121.1"/>
</dbReference>
<sequence>MSPNVGFQDRNSAGEQLAQAINAQIDQVRERGVSASPIVYALPRGGLPVAAPVAQKLGCPLDIIVAKKIVQPEDPELAIGAVTVDGQVVWSNRLPLPKDHPQLQQALLQAQEKAIAQFDCFAAYRPKITPEGAIAILIDDGIATGMTISVAISALQLQKAAQVWIGTPVAPLGSMKFLRRICDRVIVLETPQQFFCVSRFYVEFPQVEMEDACSLLQQVNRG</sequence>
<proteinExistence type="predicted"/>
<accession>A0A926VKM2</accession>
<dbReference type="Pfam" id="PF00156">
    <property type="entry name" value="Pribosyltran"/>
    <property type="match status" value="1"/>
</dbReference>
<name>A0A926VKM2_9CYAN</name>
<reference evidence="2" key="2">
    <citation type="submission" date="2020-08" db="EMBL/GenBank/DDBJ databases">
        <authorList>
            <person name="Chen M."/>
            <person name="Teng W."/>
            <person name="Zhao L."/>
            <person name="Hu C."/>
            <person name="Zhou Y."/>
            <person name="Han B."/>
            <person name="Song L."/>
            <person name="Shu W."/>
        </authorList>
    </citation>
    <scope>NUCLEOTIDE SEQUENCE</scope>
    <source>
        <strain evidence="2">FACHB-1375</strain>
    </source>
</reference>
<comment type="caution">
    <text evidence="2">The sequence shown here is derived from an EMBL/GenBank/DDBJ whole genome shotgun (WGS) entry which is preliminary data.</text>
</comment>
<keyword evidence="2" id="KW-0808">Transferase</keyword>
<reference evidence="2" key="1">
    <citation type="journal article" date="2015" name="ISME J.">
        <title>Draft Genome Sequence of Streptomyces incarnatus NRRL8089, which Produces the Nucleoside Antibiotic Sinefungin.</title>
        <authorList>
            <person name="Oshima K."/>
            <person name="Hattori M."/>
            <person name="Shimizu H."/>
            <person name="Fukuda K."/>
            <person name="Nemoto M."/>
            <person name="Inagaki K."/>
            <person name="Tamura T."/>
        </authorList>
    </citation>
    <scope>NUCLEOTIDE SEQUENCE</scope>
    <source>
        <strain evidence="2">FACHB-1375</strain>
    </source>
</reference>
<dbReference type="Gene3D" id="3.30.1310.20">
    <property type="entry name" value="PRTase-like"/>
    <property type="match status" value="1"/>
</dbReference>
<dbReference type="InterPro" id="IPR000836">
    <property type="entry name" value="PRTase_dom"/>
</dbReference>
<dbReference type="SUPFAM" id="SSF53271">
    <property type="entry name" value="PRTase-like"/>
    <property type="match status" value="1"/>
</dbReference>
<protein>
    <submittedName>
        <fullName evidence="2">Phosphoribosyltransferase</fullName>
    </submittedName>
</protein>
<keyword evidence="2" id="KW-0328">Glycosyltransferase</keyword>
<dbReference type="InterPro" id="IPR029057">
    <property type="entry name" value="PRTase-like"/>
</dbReference>
<evidence type="ECO:0000313" key="3">
    <source>
        <dbReference type="Proteomes" id="UP000641646"/>
    </source>
</evidence>
<evidence type="ECO:0000259" key="1">
    <source>
        <dbReference type="Pfam" id="PF00156"/>
    </source>
</evidence>
<gene>
    <name evidence="2" type="ORF">H6G03_30965</name>
</gene>
<dbReference type="CDD" id="cd06223">
    <property type="entry name" value="PRTases_typeI"/>
    <property type="match status" value="1"/>
</dbReference>
<dbReference type="GO" id="GO:0016757">
    <property type="term" value="F:glycosyltransferase activity"/>
    <property type="evidence" value="ECO:0007669"/>
    <property type="project" value="UniProtKB-KW"/>
</dbReference>
<dbReference type="AlphaFoldDB" id="A0A926VKM2"/>
<keyword evidence="3" id="KW-1185">Reference proteome</keyword>
<feature type="domain" description="Phosphoribosyltransferase" evidence="1">
    <location>
        <begin position="15"/>
        <end position="191"/>
    </location>
</feature>
<dbReference type="EMBL" id="JACJPW010000121">
    <property type="protein sequence ID" value="MBD2185443.1"/>
    <property type="molecule type" value="Genomic_DNA"/>
</dbReference>
<dbReference type="Proteomes" id="UP000641646">
    <property type="component" value="Unassembled WGS sequence"/>
</dbReference>
<evidence type="ECO:0000313" key="2">
    <source>
        <dbReference type="EMBL" id="MBD2185443.1"/>
    </source>
</evidence>
<organism evidence="2 3">
    <name type="scientific">Aerosakkonema funiforme FACHB-1375</name>
    <dbReference type="NCBI Taxonomy" id="2949571"/>
    <lineage>
        <taxon>Bacteria</taxon>
        <taxon>Bacillati</taxon>
        <taxon>Cyanobacteriota</taxon>
        <taxon>Cyanophyceae</taxon>
        <taxon>Oscillatoriophycideae</taxon>
        <taxon>Aerosakkonematales</taxon>
        <taxon>Aerosakkonemataceae</taxon>
        <taxon>Aerosakkonema</taxon>
    </lineage>
</organism>